<evidence type="ECO:0000313" key="7">
    <source>
        <dbReference type="EMBL" id="ABM38127.1"/>
    </source>
</evidence>
<dbReference type="Gene3D" id="1.10.760.10">
    <property type="entry name" value="Cytochrome c-like domain"/>
    <property type="match status" value="2"/>
</dbReference>
<feature type="chain" id="PRO_5002639207" evidence="5">
    <location>
        <begin position="20"/>
        <end position="329"/>
    </location>
</feature>
<dbReference type="InterPro" id="IPR051459">
    <property type="entry name" value="Cytochrome_c-type_DH"/>
</dbReference>
<dbReference type="GO" id="GO:0009055">
    <property type="term" value="F:electron transfer activity"/>
    <property type="evidence" value="ECO:0007669"/>
    <property type="project" value="InterPro"/>
</dbReference>
<dbReference type="GO" id="GO:0046872">
    <property type="term" value="F:metal ion binding"/>
    <property type="evidence" value="ECO:0007669"/>
    <property type="project" value="UniProtKB-KW"/>
</dbReference>
<dbReference type="EMBL" id="CP000529">
    <property type="protein sequence ID" value="ABM38127.1"/>
    <property type="molecule type" value="Genomic_DNA"/>
</dbReference>
<dbReference type="KEGG" id="pna:Pnap_2825"/>
<dbReference type="PANTHER" id="PTHR35008:SF4">
    <property type="entry name" value="BLL4482 PROTEIN"/>
    <property type="match status" value="1"/>
</dbReference>
<feature type="signal peptide" evidence="5">
    <location>
        <begin position="1"/>
        <end position="19"/>
    </location>
</feature>
<organism evidence="7 8">
    <name type="scientific">Polaromonas naphthalenivorans (strain CJ2)</name>
    <dbReference type="NCBI Taxonomy" id="365044"/>
    <lineage>
        <taxon>Bacteria</taxon>
        <taxon>Pseudomonadati</taxon>
        <taxon>Pseudomonadota</taxon>
        <taxon>Betaproteobacteria</taxon>
        <taxon>Burkholderiales</taxon>
        <taxon>Comamonadaceae</taxon>
        <taxon>Polaromonas</taxon>
    </lineage>
</organism>
<dbReference type="GO" id="GO:0020037">
    <property type="term" value="F:heme binding"/>
    <property type="evidence" value="ECO:0007669"/>
    <property type="project" value="InterPro"/>
</dbReference>
<dbReference type="AlphaFoldDB" id="A1VR49"/>
<name>A1VR49_POLNA</name>
<evidence type="ECO:0000256" key="5">
    <source>
        <dbReference type="SAM" id="SignalP"/>
    </source>
</evidence>
<gene>
    <name evidence="7" type="ordered locus">Pnap_2825</name>
</gene>
<keyword evidence="1 4" id="KW-0349">Heme</keyword>
<feature type="domain" description="Cytochrome c" evidence="6">
    <location>
        <begin position="176"/>
        <end position="269"/>
    </location>
</feature>
<reference evidence="8" key="1">
    <citation type="journal article" date="2009" name="Environ. Microbiol.">
        <title>The genome of Polaromonas naphthalenivorans strain CJ2, isolated from coal tar-contaminated sediment, reveals physiological and metabolic versatility and evolution through extensive horizontal gene transfer.</title>
        <authorList>
            <person name="Yagi J.M."/>
            <person name="Sims D."/>
            <person name="Brettin T."/>
            <person name="Bruce D."/>
            <person name="Madsen E.L."/>
        </authorList>
    </citation>
    <scope>NUCLEOTIDE SEQUENCE [LARGE SCALE GENOMIC DNA]</scope>
    <source>
        <strain evidence="8">CJ2</strain>
    </source>
</reference>
<dbReference type="eggNOG" id="COG3258">
    <property type="taxonomic scope" value="Bacteria"/>
</dbReference>
<keyword evidence="8" id="KW-1185">Reference proteome</keyword>
<dbReference type="HOGENOM" id="CLU_058582_0_0_4"/>
<evidence type="ECO:0000259" key="6">
    <source>
        <dbReference type="PROSITE" id="PS51007"/>
    </source>
</evidence>
<dbReference type="OrthoDB" id="9765171at2"/>
<evidence type="ECO:0000313" key="8">
    <source>
        <dbReference type="Proteomes" id="UP000000644"/>
    </source>
</evidence>
<accession>A1VR49</accession>
<dbReference type="InterPro" id="IPR009056">
    <property type="entry name" value="Cyt_c-like_dom"/>
</dbReference>
<evidence type="ECO:0000256" key="1">
    <source>
        <dbReference type="ARBA" id="ARBA00022617"/>
    </source>
</evidence>
<dbReference type="InterPro" id="IPR036909">
    <property type="entry name" value="Cyt_c-like_dom_sf"/>
</dbReference>
<evidence type="ECO:0000256" key="2">
    <source>
        <dbReference type="ARBA" id="ARBA00022723"/>
    </source>
</evidence>
<dbReference type="PROSITE" id="PS51007">
    <property type="entry name" value="CYTC"/>
    <property type="match status" value="1"/>
</dbReference>
<keyword evidence="2 4" id="KW-0479">Metal-binding</keyword>
<keyword evidence="5" id="KW-0732">Signal</keyword>
<dbReference type="Pfam" id="PF21342">
    <property type="entry name" value="SoxA-TsdA_cyt-c"/>
    <property type="match status" value="1"/>
</dbReference>
<evidence type="ECO:0000256" key="3">
    <source>
        <dbReference type="ARBA" id="ARBA00023004"/>
    </source>
</evidence>
<evidence type="ECO:0000256" key="4">
    <source>
        <dbReference type="PROSITE-ProRule" id="PRU00433"/>
    </source>
</evidence>
<proteinExistence type="predicted"/>
<dbReference type="PANTHER" id="PTHR35008">
    <property type="entry name" value="BLL4482 PROTEIN-RELATED"/>
    <property type="match status" value="1"/>
</dbReference>
<dbReference type="Proteomes" id="UP000000644">
    <property type="component" value="Chromosome"/>
</dbReference>
<dbReference type="STRING" id="365044.Pnap_2825"/>
<keyword evidence="3 4" id="KW-0408">Iron</keyword>
<protein>
    <submittedName>
        <fullName evidence="7">Cytochrome c, class I</fullName>
    </submittedName>
</protein>
<dbReference type="Pfam" id="PF00034">
    <property type="entry name" value="Cytochrom_C"/>
    <property type="match status" value="1"/>
</dbReference>
<dbReference type="RefSeq" id="WP_011802204.1">
    <property type="nucleotide sequence ID" value="NC_008781.1"/>
</dbReference>
<sequence length="329" mass="35358">MTAPLIFLALLAAAGGLHAQTSAPAAAAMGSAEAYDVSRLPDDPYGRLVRYGKELTDRTFAYIGPEVKNEKMRFSGNNLACASCHEASATKKFAIPWVGAHATFPQYRAREDEVSTLQERVNGCMERSMAGKALPLDSREMKAFITYMHFLSKDVPVGGKVEGQGLPPFKAPDRRADTVAGSTVYQEKCASCHGAEGAGVRAGAPGSATGYTFPPLWGKDSFNNGAGMSRLLFASSFIKTNMPLGTQHGQPQLSDDQAYDVAAFVLSKPRPVKAHTERDFPARWNKPVDAPFPPYVDGAPADQHQFGPFGPLQENMKSLKASLTKATVK</sequence>
<dbReference type="SUPFAM" id="SSF46626">
    <property type="entry name" value="Cytochrome c"/>
    <property type="match status" value="2"/>
</dbReference>